<keyword evidence="1" id="KW-1133">Transmembrane helix</keyword>
<keyword evidence="3" id="KW-1185">Reference proteome</keyword>
<proteinExistence type="predicted"/>
<evidence type="ECO:0008006" key="4">
    <source>
        <dbReference type="Google" id="ProtNLM"/>
    </source>
</evidence>
<evidence type="ECO:0000313" key="3">
    <source>
        <dbReference type="Proteomes" id="UP000605427"/>
    </source>
</evidence>
<accession>A0ABQ2A777</accession>
<name>A0ABQ2A777_9BACL</name>
<dbReference type="EMBL" id="BMDD01000006">
    <property type="protein sequence ID" value="GGH85635.1"/>
    <property type="molecule type" value="Genomic_DNA"/>
</dbReference>
<feature type="transmembrane region" description="Helical" evidence="1">
    <location>
        <begin position="12"/>
        <end position="37"/>
    </location>
</feature>
<evidence type="ECO:0000313" key="2">
    <source>
        <dbReference type="EMBL" id="GGH85635.1"/>
    </source>
</evidence>
<feature type="transmembrane region" description="Helical" evidence="1">
    <location>
        <begin position="66"/>
        <end position="87"/>
    </location>
</feature>
<evidence type="ECO:0000256" key="1">
    <source>
        <dbReference type="SAM" id="Phobius"/>
    </source>
</evidence>
<organism evidence="2 3">
    <name type="scientific">Saccharibacillus endophyticus</name>
    <dbReference type="NCBI Taxonomy" id="2060666"/>
    <lineage>
        <taxon>Bacteria</taxon>
        <taxon>Bacillati</taxon>
        <taxon>Bacillota</taxon>
        <taxon>Bacilli</taxon>
        <taxon>Bacillales</taxon>
        <taxon>Paenibacillaceae</taxon>
        <taxon>Saccharibacillus</taxon>
    </lineage>
</organism>
<dbReference type="Pfam" id="PF14079">
    <property type="entry name" value="DUF4260"/>
    <property type="match status" value="1"/>
</dbReference>
<dbReference type="RefSeq" id="WP_172246813.1">
    <property type="nucleotide sequence ID" value="NZ_BMDD01000006.1"/>
</dbReference>
<reference evidence="3" key="1">
    <citation type="journal article" date="2019" name="Int. J. Syst. Evol. Microbiol.">
        <title>The Global Catalogue of Microorganisms (GCM) 10K type strain sequencing project: providing services to taxonomists for standard genome sequencing and annotation.</title>
        <authorList>
            <consortium name="The Broad Institute Genomics Platform"/>
            <consortium name="The Broad Institute Genome Sequencing Center for Infectious Disease"/>
            <person name="Wu L."/>
            <person name="Ma J."/>
        </authorList>
    </citation>
    <scope>NUCLEOTIDE SEQUENCE [LARGE SCALE GENOMIC DNA]</scope>
    <source>
        <strain evidence="3">CCM 8702</strain>
    </source>
</reference>
<gene>
    <name evidence="2" type="ORF">GCM10007362_43520</name>
</gene>
<dbReference type="Proteomes" id="UP000605427">
    <property type="component" value="Unassembled WGS sequence"/>
</dbReference>
<keyword evidence="1" id="KW-0812">Transmembrane</keyword>
<keyword evidence="1" id="KW-0472">Membrane</keyword>
<dbReference type="InterPro" id="IPR025356">
    <property type="entry name" value="DUF4260"/>
</dbReference>
<protein>
    <recommendedName>
        <fullName evidence="4">DUF4260 family protein</fullName>
    </recommendedName>
</protein>
<sequence>MNQNLIRAEGLFVVAASAALYFMNGYGWLPFVLLLFAPDLSMIGYASGNKIGAYVYNAAHTYTVPLLLLLAGLIFPAAWLTMIGLIWTAHIGLDRMMGYGLKYASGFKDTHVQRL</sequence>
<comment type="caution">
    <text evidence="2">The sequence shown here is derived from an EMBL/GenBank/DDBJ whole genome shotgun (WGS) entry which is preliminary data.</text>
</comment>